<dbReference type="PRINTS" id="PR00314">
    <property type="entry name" value="CLATHRINADPT"/>
</dbReference>
<dbReference type="Gene3D" id="2.60.40.1170">
    <property type="entry name" value="Mu homology domain, subdomain B"/>
    <property type="match status" value="2"/>
</dbReference>
<dbReference type="Gene3D" id="3.30.450.60">
    <property type="match status" value="1"/>
</dbReference>
<dbReference type="PIRSF" id="PIRSF005992">
    <property type="entry name" value="Clathrin_mu"/>
    <property type="match status" value="1"/>
</dbReference>
<dbReference type="InterPro" id="IPR011012">
    <property type="entry name" value="Longin-like_dom_sf"/>
</dbReference>
<evidence type="ECO:0000256" key="3">
    <source>
        <dbReference type="ARBA" id="ARBA00022927"/>
    </source>
</evidence>
<comment type="subcellular location">
    <subcellularLocation>
        <location evidence="1">Endomembrane system</location>
    </subcellularLocation>
</comment>
<dbReference type="InterPro" id="IPR001392">
    <property type="entry name" value="Clathrin_mu"/>
</dbReference>
<dbReference type="InterPro" id="IPR050431">
    <property type="entry name" value="Adaptor_comp_med_subunit"/>
</dbReference>
<comment type="caution">
    <text evidence="7">The sequence shown here is derived from an EMBL/GenBank/DDBJ whole genome shotgun (WGS) entry which is preliminary data.</text>
</comment>
<evidence type="ECO:0000313" key="8">
    <source>
        <dbReference type="Proteomes" id="UP001470230"/>
    </source>
</evidence>
<dbReference type="PROSITE" id="PS00991">
    <property type="entry name" value="CLAT_ADAPTOR_M_2"/>
    <property type="match status" value="1"/>
</dbReference>
<keyword evidence="3 5" id="KW-0653">Protein transport</keyword>
<keyword evidence="2 5" id="KW-0813">Transport</keyword>
<feature type="domain" description="MHD" evidence="6">
    <location>
        <begin position="163"/>
        <end position="404"/>
    </location>
</feature>
<keyword evidence="8" id="KW-1185">Reference proteome</keyword>
<dbReference type="PROSITE" id="PS51072">
    <property type="entry name" value="MHD"/>
    <property type="match status" value="1"/>
</dbReference>
<reference evidence="7 8" key="1">
    <citation type="submission" date="2024-04" db="EMBL/GenBank/DDBJ databases">
        <title>Tritrichomonas musculus Genome.</title>
        <authorList>
            <person name="Alves-Ferreira E."/>
            <person name="Grigg M."/>
            <person name="Lorenzi H."/>
            <person name="Galac M."/>
        </authorList>
    </citation>
    <scope>NUCLEOTIDE SEQUENCE [LARGE SCALE GENOMIC DNA]</scope>
    <source>
        <strain evidence="7 8">EAF2021</strain>
    </source>
</reference>
<dbReference type="InterPro" id="IPR018240">
    <property type="entry name" value="Clathrin_mu_CS"/>
</dbReference>
<evidence type="ECO:0000256" key="2">
    <source>
        <dbReference type="ARBA" id="ARBA00022448"/>
    </source>
</evidence>
<evidence type="ECO:0000256" key="5">
    <source>
        <dbReference type="PIRNR" id="PIRNR005992"/>
    </source>
</evidence>
<gene>
    <name evidence="7" type="ORF">M9Y10_005464</name>
</gene>
<evidence type="ECO:0000313" key="7">
    <source>
        <dbReference type="EMBL" id="KAK8878684.1"/>
    </source>
</evidence>
<dbReference type="Pfam" id="PF00928">
    <property type="entry name" value="Adap_comp_sub"/>
    <property type="match status" value="1"/>
</dbReference>
<proteinExistence type="inferred from homology"/>
<keyword evidence="4" id="KW-0472">Membrane</keyword>
<evidence type="ECO:0000259" key="6">
    <source>
        <dbReference type="PROSITE" id="PS51072"/>
    </source>
</evidence>
<organism evidence="7 8">
    <name type="scientific">Tritrichomonas musculus</name>
    <dbReference type="NCBI Taxonomy" id="1915356"/>
    <lineage>
        <taxon>Eukaryota</taxon>
        <taxon>Metamonada</taxon>
        <taxon>Parabasalia</taxon>
        <taxon>Tritrichomonadida</taxon>
        <taxon>Tritrichomonadidae</taxon>
        <taxon>Tritrichomonas</taxon>
    </lineage>
</organism>
<name>A0ABR2JLR2_9EUKA</name>
<dbReference type="CDD" id="cd09252">
    <property type="entry name" value="AP-3_Mu3_Cterm"/>
    <property type="match status" value="1"/>
</dbReference>
<dbReference type="InterPro" id="IPR036168">
    <property type="entry name" value="AP2_Mu_C_sf"/>
</dbReference>
<dbReference type="EMBL" id="JAPFFF010000011">
    <property type="protein sequence ID" value="KAK8878684.1"/>
    <property type="molecule type" value="Genomic_DNA"/>
</dbReference>
<dbReference type="Proteomes" id="UP001470230">
    <property type="component" value="Unassembled WGS sequence"/>
</dbReference>
<protein>
    <submittedName>
        <fullName evidence="7">AP-3 complex subunit mu-2</fullName>
    </submittedName>
</protein>
<dbReference type="InterPro" id="IPR028565">
    <property type="entry name" value="MHD"/>
</dbReference>
<comment type="similarity">
    <text evidence="5">Belongs to the adaptor complexes medium subunit family.</text>
</comment>
<dbReference type="SUPFAM" id="SSF64356">
    <property type="entry name" value="SNARE-like"/>
    <property type="match status" value="1"/>
</dbReference>
<dbReference type="PANTHER" id="PTHR10529">
    <property type="entry name" value="AP COMPLEX SUBUNIT MU"/>
    <property type="match status" value="1"/>
</dbReference>
<evidence type="ECO:0000256" key="4">
    <source>
        <dbReference type="ARBA" id="ARBA00023136"/>
    </source>
</evidence>
<evidence type="ECO:0000256" key="1">
    <source>
        <dbReference type="ARBA" id="ARBA00004308"/>
    </source>
</evidence>
<sequence length="408" mass="45986">MLSAIFILNKEAIILIEKQYREKIPRGLIDNICLSLRDSSHPPQDIIKENDYIFLLHRRNDLWFVGVCDGDEFALLPISVLKRVEDLLAFQLSGGLSESTVKLDYPLVYQILDYSVDFGYPFLTEGNAIQSITNRLPSSTILQKIQAIDVVRPWRRPNVKWSRNEALIDVTEIMDVTVSSQGRIEFCHIKGSVVLKTKLSDEPLCKLILSPSTHYEDSCFHRCVETNFDINSKVLTFIPPDGEFTLMNYRLTTASANLPIIISPKFKWGSKNIGGVNFEIAFKPESYLTKPIECAEVRFQLPQGVFTPSLTAQVGSATYDSTIKEVIWNIGSYPKKEPIILNGSASTEAGFDPGFVFPVVSCNFQTHGIAPSGFKIEKLQIENINYKPFTGVKYICISGDYEFRTSNI</sequence>
<accession>A0ABR2JLR2</accession>
<dbReference type="SUPFAM" id="SSF49447">
    <property type="entry name" value="Second domain of Mu2 adaptin subunit (ap50) of ap2 adaptor"/>
    <property type="match status" value="1"/>
</dbReference>